<dbReference type="EMBL" id="GBEZ01004457">
    <property type="protein sequence ID" value="JAC80762.1"/>
    <property type="molecule type" value="Transcribed_RNA"/>
</dbReference>
<gene>
    <name evidence="2" type="ORF">TSPGSL018_9533</name>
</gene>
<protein>
    <submittedName>
        <fullName evidence="2">Uncharacterized protein</fullName>
    </submittedName>
</protein>
<accession>A0A061S6H2</accession>
<evidence type="ECO:0000256" key="1">
    <source>
        <dbReference type="SAM" id="MobiDB-lite"/>
    </source>
</evidence>
<name>A0A061S6H2_9CHLO</name>
<reference evidence="2" key="1">
    <citation type="submission" date="2014-05" db="EMBL/GenBank/DDBJ databases">
        <title>The transcriptome of the halophilic microalga Tetraselmis sp. GSL018 isolated from the Great Salt Lake, Utah.</title>
        <authorList>
            <person name="Jinkerson R.E."/>
            <person name="D'Adamo S."/>
            <person name="Posewitz M.C."/>
        </authorList>
    </citation>
    <scope>NUCLEOTIDE SEQUENCE</scope>
    <source>
        <strain evidence="2">GSL018</strain>
    </source>
</reference>
<feature type="non-terminal residue" evidence="2">
    <location>
        <position position="1"/>
    </location>
</feature>
<proteinExistence type="predicted"/>
<evidence type="ECO:0000313" key="2">
    <source>
        <dbReference type="EMBL" id="JAC80762.1"/>
    </source>
</evidence>
<dbReference type="AlphaFoldDB" id="A0A061S6H2"/>
<feature type="region of interest" description="Disordered" evidence="1">
    <location>
        <begin position="1"/>
        <end position="44"/>
    </location>
</feature>
<sequence>CPGSAAQQRAGGGEGAPQGGARDSAARDHGGISRHLWPRTKALP</sequence>
<organism evidence="2">
    <name type="scientific">Tetraselmis sp. GSL018</name>
    <dbReference type="NCBI Taxonomy" id="582737"/>
    <lineage>
        <taxon>Eukaryota</taxon>
        <taxon>Viridiplantae</taxon>
        <taxon>Chlorophyta</taxon>
        <taxon>core chlorophytes</taxon>
        <taxon>Chlorodendrophyceae</taxon>
        <taxon>Chlorodendrales</taxon>
        <taxon>Chlorodendraceae</taxon>
        <taxon>Tetraselmis</taxon>
    </lineage>
</organism>